<dbReference type="Proteomes" id="UP001181533">
    <property type="component" value="Unassembled WGS sequence"/>
</dbReference>
<dbReference type="AlphaFoldDB" id="A0A7D4D0T8"/>
<name>A0A7D4D0T8_BACTU</name>
<proteinExistence type="predicted"/>
<evidence type="ECO:0000313" key="3">
    <source>
        <dbReference type="Proteomes" id="UP000501107"/>
    </source>
</evidence>
<evidence type="ECO:0000313" key="1">
    <source>
        <dbReference type="EMBL" id="MDR4174718.1"/>
    </source>
</evidence>
<reference evidence="2 3" key="2">
    <citation type="submission" date="2020-05" db="EMBL/GenBank/DDBJ databases">
        <title>FDA dAtabase for Regulatory Grade micrObial Sequences (FDA-ARGOS): Supporting development and validation of Infectious Disease Dx tests.</title>
        <authorList>
            <person name="Nelson B."/>
            <person name="Plummer A."/>
            <person name="Tallon L."/>
            <person name="Sadzewicz L."/>
            <person name="Zhao X."/>
            <person name="Vavikolanu K."/>
            <person name="Mehta A."/>
            <person name="Aluvathingal J."/>
            <person name="Nadendla S."/>
            <person name="Myers T."/>
            <person name="Yan Y."/>
            <person name="Sichtig H."/>
        </authorList>
    </citation>
    <scope>NUCLEOTIDE SEQUENCE [LARGE SCALE GENOMIC DNA]</scope>
    <source>
        <strain evidence="2 3">FDAARGOS_795</strain>
        <plasmid evidence="2 3">unnamed3</plasmid>
    </source>
</reference>
<dbReference type="EMBL" id="VKQN01000001">
    <property type="protein sequence ID" value="MDR4174718.1"/>
    <property type="molecule type" value="Genomic_DNA"/>
</dbReference>
<gene>
    <name evidence="1" type="ORF">FO599_01050</name>
    <name evidence="2" type="ORF">FOC89_01015</name>
</gene>
<dbReference type="EMBL" id="CP053979">
    <property type="protein sequence ID" value="QKH22599.1"/>
    <property type="molecule type" value="Genomic_DNA"/>
</dbReference>
<geneLocation type="plasmid" evidence="2 3">
    <name>unnamed3</name>
</geneLocation>
<evidence type="ECO:0000313" key="2">
    <source>
        <dbReference type="EMBL" id="QKH22599.1"/>
    </source>
</evidence>
<dbReference type="Proteomes" id="UP000501107">
    <property type="component" value="Plasmid unnamed3"/>
</dbReference>
<protein>
    <submittedName>
        <fullName evidence="2">Uncharacterized protein</fullName>
    </submittedName>
</protein>
<keyword evidence="2" id="KW-0614">Plasmid</keyword>
<sequence length="258" mass="30189">MKEVENMKKYEYKKVEVTKLTIPNYMELCEKKLNEYGEEGWNFFLIDHGYAFFKREKVGELKKPVSFKNKKYVVNAYGEHGQCVLSKQTEIPKEYEQTTKALDMLMFADHHEKVKLCEITDDMGMPLKPLVIAYVVPKLETMYNVKIERDTDGYKKEMTFSFKRIRDLFIAIKDITKDMSDILIAIKQITNTEEIDFTIDNLGKGDIKTLIDAHDKGTIITYSDIVEDSDFGERQVVSYLVNTRKGYVRLDAMKYLNE</sequence>
<reference evidence="1" key="1">
    <citation type="submission" date="2019-07" db="EMBL/GenBank/DDBJ databases">
        <title>Phylogenomic Reclassification of ATCC Bacillus Strains and Various Taxa within the Genus Bacillus.</title>
        <authorList>
            <person name="Riojas M.A."/>
            <person name="Frank A.M."/>
            <person name="Fenn S.L."/>
            <person name="King S.P."/>
            <person name="Brower S.M."/>
            <person name="Hazbon M.H."/>
        </authorList>
    </citation>
    <scope>NUCLEOTIDE SEQUENCE</scope>
    <source>
        <strain evidence="1">ATCC 35646</strain>
    </source>
</reference>
<accession>A0A7D4D0T8</accession>
<organism evidence="2 3">
    <name type="scientific">Bacillus thuringiensis</name>
    <dbReference type="NCBI Taxonomy" id="1428"/>
    <lineage>
        <taxon>Bacteria</taxon>
        <taxon>Bacillati</taxon>
        <taxon>Bacillota</taxon>
        <taxon>Bacilli</taxon>
        <taxon>Bacillales</taxon>
        <taxon>Bacillaceae</taxon>
        <taxon>Bacillus</taxon>
        <taxon>Bacillus cereus group</taxon>
    </lineage>
</organism>